<feature type="non-terminal residue" evidence="1">
    <location>
        <position position="228"/>
    </location>
</feature>
<proteinExistence type="predicted"/>
<organism evidence="1">
    <name type="scientific">marine metagenome</name>
    <dbReference type="NCBI Taxonomy" id="408172"/>
    <lineage>
        <taxon>unclassified sequences</taxon>
        <taxon>metagenomes</taxon>
        <taxon>ecological metagenomes</taxon>
    </lineage>
</organism>
<name>A0A382EKJ7_9ZZZZ</name>
<protein>
    <submittedName>
        <fullName evidence="1">Uncharacterized protein</fullName>
    </submittedName>
</protein>
<evidence type="ECO:0000313" key="1">
    <source>
        <dbReference type="EMBL" id="SVB50397.1"/>
    </source>
</evidence>
<accession>A0A382EKJ7</accession>
<dbReference type="AlphaFoldDB" id="A0A382EKJ7"/>
<gene>
    <name evidence="1" type="ORF">METZ01_LOCUS203251</name>
</gene>
<sequence length="228" mass="27050">MKFVYVTPEFRQAVNIFSSIPEQELITSCGQPSYTFVNDKEGEDQFAFEMDSSYYISPPYEFNDQMDKISFSELMHERAIELRDMGKTIEVVDEAWGPSLILHYLKEVCPEDQIKLSKENKLHPHNMLLVTGFEYNLLFHGLNDMWRDRVRYFLLSQSWRVLSNYAGDWVDINNYQPFYLTPRFEAWAINQHIQKKNSLSYYREPPKYKKGVVLAITSEGKVVYNRRH</sequence>
<reference evidence="1" key="1">
    <citation type="submission" date="2018-05" db="EMBL/GenBank/DDBJ databases">
        <authorList>
            <person name="Lanie J.A."/>
            <person name="Ng W.-L."/>
            <person name="Kazmierczak K.M."/>
            <person name="Andrzejewski T.M."/>
            <person name="Davidsen T.M."/>
            <person name="Wayne K.J."/>
            <person name="Tettelin H."/>
            <person name="Glass J.I."/>
            <person name="Rusch D."/>
            <person name="Podicherti R."/>
            <person name="Tsui H.-C.T."/>
            <person name="Winkler M.E."/>
        </authorList>
    </citation>
    <scope>NUCLEOTIDE SEQUENCE</scope>
</reference>
<dbReference type="EMBL" id="UINC01044656">
    <property type="protein sequence ID" value="SVB50397.1"/>
    <property type="molecule type" value="Genomic_DNA"/>
</dbReference>